<feature type="compositionally biased region" description="Pro residues" evidence="9">
    <location>
        <begin position="92"/>
        <end position="109"/>
    </location>
</feature>
<dbReference type="GO" id="GO:0016757">
    <property type="term" value="F:glycosyltransferase activity"/>
    <property type="evidence" value="ECO:0007669"/>
    <property type="project" value="UniProtKB-UniRule"/>
</dbReference>
<organism evidence="10 11">
    <name type="scientific">Tetracentron sinense</name>
    <name type="common">Spur-leaf</name>
    <dbReference type="NCBI Taxonomy" id="13715"/>
    <lineage>
        <taxon>Eukaryota</taxon>
        <taxon>Viridiplantae</taxon>
        <taxon>Streptophyta</taxon>
        <taxon>Embryophyta</taxon>
        <taxon>Tracheophyta</taxon>
        <taxon>Spermatophyta</taxon>
        <taxon>Magnoliopsida</taxon>
        <taxon>Trochodendrales</taxon>
        <taxon>Trochodendraceae</taxon>
        <taxon>Tetracentron</taxon>
    </lineage>
</organism>
<dbReference type="GO" id="GO:0005737">
    <property type="term" value="C:cytoplasm"/>
    <property type="evidence" value="ECO:0007669"/>
    <property type="project" value="TreeGrafter"/>
</dbReference>
<evidence type="ECO:0000256" key="2">
    <source>
        <dbReference type="ARBA" id="ARBA00007647"/>
    </source>
</evidence>
<dbReference type="OrthoDB" id="2526284at2759"/>
<evidence type="ECO:0000256" key="6">
    <source>
        <dbReference type="ARBA" id="ARBA00022989"/>
    </source>
</evidence>
<dbReference type="PANTHER" id="PTHR21461:SF12">
    <property type="entry name" value="GALACTAN BETA-1,4-GALACTOSYLTRANSFERASE GALS2"/>
    <property type="match status" value="1"/>
</dbReference>
<gene>
    <name evidence="10" type="ORF">HHK36_004617</name>
</gene>
<dbReference type="EC" id="2.4.1.-" evidence="8"/>
<comment type="subcellular location">
    <subcellularLocation>
        <location evidence="1">Membrane</location>
        <topology evidence="1">Single-pass membrane protein</topology>
    </subcellularLocation>
</comment>
<dbReference type="Proteomes" id="UP000655225">
    <property type="component" value="Unassembled WGS sequence"/>
</dbReference>
<feature type="transmembrane region" description="Helical" evidence="8">
    <location>
        <begin position="51"/>
        <end position="69"/>
    </location>
</feature>
<accession>A0A834ZJF7</accession>
<reference evidence="10 11" key="1">
    <citation type="submission" date="2020-04" db="EMBL/GenBank/DDBJ databases">
        <title>Plant Genome Project.</title>
        <authorList>
            <person name="Zhang R.-G."/>
        </authorList>
    </citation>
    <scope>NUCLEOTIDE SEQUENCE [LARGE SCALE GENOMIC DNA]</scope>
    <source>
        <strain evidence="10">YNK0</strain>
        <tissue evidence="10">Leaf</tissue>
    </source>
</reference>
<evidence type="ECO:0000256" key="3">
    <source>
        <dbReference type="ARBA" id="ARBA00022676"/>
    </source>
</evidence>
<evidence type="ECO:0000313" key="10">
    <source>
        <dbReference type="EMBL" id="KAF8408554.1"/>
    </source>
</evidence>
<evidence type="ECO:0000256" key="4">
    <source>
        <dbReference type="ARBA" id="ARBA00022679"/>
    </source>
</evidence>
<comment type="similarity">
    <text evidence="2 8">Belongs to the glycosyltransferase 92 family.</text>
</comment>
<evidence type="ECO:0000256" key="1">
    <source>
        <dbReference type="ARBA" id="ARBA00004167"/>
    </source>
</evidence>
<comment type="caution">
    <text evidence="10">The sequence shown here is derived from an EMBL/GenBank/DDBJ whole genome shotgun (WGS) entry which is preliminary data.</text>
</comment>
<evidence type="ECO:0000313" key="11">
    <source>
        <dbReference type="Proteomes" id="UP000655225"/>
    </source>
</evidence>
<keyword evidence="4 8" id="KW-0808">Transferase</keyword>
<keyword evidence="6 8" id="KW-1133">Transmembrane helix</keyword>
<dbReference type="InterPro" id="IPR008166">
    <property type="entry name" value="Glyco_transf_92"/>
</dbReference>
<dbReference type="AlphaFoldDB" id="A0A834ZJF7"/>
<dbReference type="EMBL" id="JABCRI010000003">
    <property type="protein sequence ID" value="KAF8408554.1"/>
    <property type="molecule type" value="Genomic_DNA"/>
</dbReference>
<evidence type="ECO:0000256" key="5">
    <source>
        <dbReference type="ARBA" id="ARBA00022692"/>
    </source>
</evidence>
<name>A0A834ZJF7_TETSI</name>
<keyword evidence="11" id="KW-1185">Reference proteome</keyword>
<dbReference type="OMA" id="LLCFRIN"/>
<keyword evidence="5 8" id="KW-0812">Transmembrane</keyword>
<keyword evidence="3 8" id="KW-0328">Glycosyltransferase</keyword>
<protein>
    <recommendedName>
        <fullName evidence="8">Glycosyltransferase family 92 protein</fullName>
        <ecNumber evidence="8">2.4.1.-</ecNumber>
    </recommendedName>
</protein>
<feature type="region of interest" description="Disordered" evidence="9">
    <location>
        <begin position="92"/>
        <end position="114"/>
    </location>
</feature>
<keyword evidence="7 8" id="KW-0472">Membrane</keyword>
<evidence type="ECO:0000256" key="7">
    <source>
        <dbReference type="ARBA" id="ARBA00023136"/>
    </source>
</evidence>
<evidence type="ECO:0000256" key="8">
    <source>
        <dbReference type="RuleBase" id="RU366017"/>
    </source>
</evidence>
<dbReference type="PANTHER" id="PTHR21461">
    <property type="entry name" value="GLYCOSYLTRANSFERASE FAMILY 92 PROTEIN"/>
    <property type="match status" value="1"/>
</dbReference>
<proteinExistence type="inferred from homology"/>
<evidence type="ECO:0000256" key="9">
    <source>
        <dbReference type="SAM" id="MobiDB-lite"/>
    </source>
</evidence>
<dbReference type="GO" id="GO:0016020">
    <property type="term" value="C:membrane"/>
    <property type="evidence" value="ECO:0007669"/>
    <property type="project" value="UniProtKB-SubCell"/>
</dbReference>
<dbReference type="Pfam" id="PF01697">
    <property type="entry name" value="Glyco_transf_92"/>
    <property type="match status" value="1"/>
</dbReference>
<sequence length="528" mass="59630">METTADSQRIVGLLVPSAAVESELLHTLIRIPLSGIARLLCFRINLLEFKLLLTTLLILSSLATLLQFLPSRLSLSPSLCLSNFSSLATPPPLLSPPPPSLSSPPPPPSVQEDEIRDGSMSMGIRIIKRAFYPYGAAAYSFIQMGTYRGGLNTFAVIGLASKPLHVYAKPRYLCEWVPHSNRSSSTTTLAYKILPDWGYGRVYTVVVVNCTFPEPVGVDGSGGRLILHASTRGGGDRDVDAIDKMEALREAPGSFNASIFTSPPPYDHLYCGSPLYGSLSPQRVREWMAYHVRLLGKKSHFIIYDAGGVHREVLEVLKPWMEKGFVTLHDVREQERFDGYYHNQFLVVNDCLHRYRFMAKWMFFFDVDEYLYVHPKNTIASILDSLSDYSQFTIEQMPMSNKLCLATDEGKTVSKWGFEKLVYRDVKRGTRRDRKYAVQARNVYATGVHMSQNVAGRTLHKTDRRLKYFHYHGTISERGEPCRQLVNATDLTFQGTPYVLETALRGAAKLVKRFEIQTIGTRLRRTRQ</sequence>